<dbReference type="AlphaFoldDB" id="F0W6Q7"/>
<gene>
    <name evidence="5" type="primary">AlNc14C26G2543</name>
    <name evidence="5" type="ORF">ALNC14_029450</name>
</gene>
<dbReference type="PANTHER" id="PTHR24044:SF420">
    <property type="entry name" value="DELTA AND NOTCH-LIKE EPIDERMAL GROWTH FACTOR-RELATED RECEPTOR ISOFORM X1"/>
    <property type="match status" value="1"/>
</dbReference>
<keyword evidence="3" id="KW-0732">Signal</keyword>
<dbReference type="InterPro" id="IPR000742">
    <property type="entry name" value="EGF"/>
</dbReference>
<dbReference type="GO" id="GO:0005112">
    <property type="term" value="F:Notch binding"/>
    <property type="evidence" value="ECO:0007669"/>
    <property type="project" value="TreeGrafter"/>
</dbReference>
<evidence type="ECO:0000256" key="3">
    <source>
        <dbReference type="SAM" id="SignalP"/>
    </source>
</evidence>
<feature type="chain" id="PRO_5003259656" evidence="3">
    <location>
        <begin position="17"/>
        <end position="367"/>
    </location>
</feature>
<evidence type="ECO:0000259" key="4">
    <source>
        <dbReference type="PROSITE" id="PS50026"/>
    </source>
</evidence>
<feature type="domain" description="EGF-like" evidence="4">
    <location>
        <begin position="160"/>
        <end position="204"/>
    </location>
</feature>
<accession>F0W6Q7</accession>
<reference evidence="5" key="1">
    <citation type="journal article" date="2011" name="PLoS Biol.">
        <title>Gene gain and loss during evolution of obligate parasitism in the white rust pathogen of Arabidopsis thaliana.</title>
        <authorList>
            <person name="Kemen E."/>
            <person name="Gardiner A."/>
            <person name="Schultz-Larsen T."/>
            <person name="Kemen A.C."/>
            <person name="Balmuth A.L."/>
            <person name="Robert-Seilaniantz A."/>
            <person name="Bailey K."/>
            <person name="Holub E."/>
            <person name="Studholme D.J."/>
            <person name="Maclean D."/>
            <person name="Jones J.D."/>
        </authorList>
    </citation>
    <scope>NUCLEOTIDE SEQUENCE</scope>
</reference>
<dbReference type="InterPro" id="IPR050906">
    <property type="entry name" value="Notch_signaling"/>
</dbReference>
<dbReference type="SMART" id="SM00181">
    <property type="entry name" value="EGF"/>
    <property type="match status" value="3"/>
</dbReference>
<feature type="region of interest" description="Disordered" evidence="2">
    <location>
        <begin position="324"/>
        <end position="345"/>
    </location>
</feature>
<name>F0W6Q7_9STRA</name>
<evidence type="ECO:0000256" key="1">
    <source>
        <dbReference type="PROSITE-ProRule" id="PRU00076"/>
    </source>
</evidence>
<feature type="signal peptide" evidence="3">
    <location>
        <begin position="1"/>
        <end position="16"/>
    </location>
</feature>
<dbReference type="PANTHER" id="PTHR24044">
    <property type="entry name" value="NOTCH LIGAND FAMILY MEMBER"/>
    <property type="match status" value="1"/>
</dbReference>
<comment type="caution">
    <text evidence="1">Lacks conserved residue(s) required for the propagation of feature annotation.</text>
</comment>
<dbReference type="SUPFAM" id="SSF57196">
    <property type="entry name" value="EGF/Laminin"/>
    <property type="match status" value="1"/>
</dbReference>
<dbReference type="PROSITE" id="PS50026">
    <property type="entry name" value="EGF_3"/>
    <property type="match status" value="1"/>
</dbReference>
<organism evidence="5">
    <name type="scientific">Albugo laibachii Nc14</name>
    <dbReference type="NCBI Taxonomy" id="890382"/>
    <lineage>
        <taxon>Eukaryota</taxon>
        <taxon>Sar</taxon>
        <taxon>Stramenopiles</taxon>
        <taxon>Oomycota</taxon>
        <taxon>Peronosporomycetes</taxon>
        <taxon>Albuginales</taxon>
        <taxon>Albuginaceae</taxon>
        <taxon>Albugo</taxon>
    </lineage>
</organism>
<evidence type="ECO:0000313" key="5">
    <source>
        <dbReference type="EMBL" id="CCA16802.1"/>
    </source>
</evidence>
<reference evidence="5" key="2">
    <citation type="submission" date="2011-02" db="EMBL/GenBank/DDBJ databases">
        <authorList>
            <person name="MacLean D."/>
        </authorList>
    </citation>
    <scope>NUCLEOTIDE SEQUENCE</scope>
</reference>
<dbReference type="EMBL" id="FR824071">
    <property type="protein sequence ID" value="CCA16802.1"/>
    <property type="molecule type" value="Genomic_DNA"/>
</dbReference>
<keyword evidence="1" id="KW-1015">Disulfide bond</keyword>
<keyword evidence="1" id="KW-0245">EGF-like domain</keyword>
<dbReference type="HOGENOM" id="CLU_062956_0_0_1"/>
<sequence length="367" mass="39538">MKISALVLSTIGLVDGVTRPGYCKNDQACQTVNKNYSCVSVQTTRPATTDVKQCVPNQRVGDTCGGIVPGMCPTFVTWPPAYKTVSSVCVYVIPTDKCKKEGTPARAGAVDCMYINDESNQQVGVIYACVDFDLQEKRLLFEKKSKSDKLANKIDYGSFLTKSCGNPAYNMSLCTGRGTCRPQESKKEKYFCSCNVGYKGIHCEKIDSNKCTNIAQCAAGICNLNKQECECEEGTIGDQCAFCSPNSPQACNKNGKCKVPQKTLSDDSSMMMNTSKMDFSQATANASSRFLQMSMAGSQDSDSDSKSQDNAVCVCDPGWQGTHCERSTDESKNSTGDDVPSDSSDAAHSLASISAFAVMLVTLVAFH</sequence>
<dbReference type="Gene3D" id="2.10.25.10">
    <property type="entry name" value="Laminin"/>
    <property type="match status" value="2"/>
</dbReference>
<protein>
    <submittedName>
        <fullName evidence="5">Uncharacterized protein AlNc14C26G2543</fullName>
    </submittedName>
</protein>
<feature type="disulfide bond" evidence="1">
    <location>
        <begin position="194"/>
        <end position="203"/>
    </location>
</feature>
<proteinExistence type="predicted"/>
<evidence type="ECO:0000256" key="2">
    <source>
        <dbReference type="SAM" id="MobiDB-lite"/>
    </source>
</evidence>
<dbReference type="PROSITE" id="PS00022">
    <property type="entry name" value="EGF_1"/>
    <property type="match status" value="3"/>
</dbReference>
<dbReference type="PROSITE" id="PS01186">
    <property type="entry name" value="EGF_2"/>
    <property type="match status" value="2"/>
</dbReference>